<keyword evidence="2" id="KW-1185">Reference proteome</keyword>
<dbReference type="WBParaSite" id="Csp11.Scaffold506.g2428.t1">
    <property type="protein sequence ID" value="Csp11.Scaffold506.g2428.t1"/>
    <property type="gene ID" value="Csp11.Scaffold506.g2428"/>
</dbReference>
<feature type="transmembrane region" description="Helical" evidence="1">
    <location>
        <begin position="45"/>
        <end position="65"/>
    </location>
</feature>
<keyword evidence="1" id="KW-1133">Transmembrane helix</keyword>
<proteinExistence type="predicted"/>
<name>A0A1I7T4W4_9PELO</name>
<dbReference type="Proteomes" id="UP000095282">
    <property type="component" value="Unplaced"/>
</dbReference>
<dbReference type="InterPro" id="IPR053220">
    <property type="entry name" value="Nematode_rcpt-like_serp_H"/>
</dbReference>
<evidence type="ECO:0000313" key="2">
    <source>
        <dbReference type="Proteomes" id="UP000095282"/>
    </source>
</evidence>
<reference evidence="3" key="1">
    <citation type="submission" date="2016-11" db="UniProtKB">
        <authorList>
            <consortium name="WormBaseParasite"/>
        </authorList>
    </citation>
    <scope>IDENTIFICATION</scope>
</reference>
<feature type="transmembrane region" description="Helical" evidence="1">
    <location>
        <begin position="185"/>
        <end position="204"/>
    </location>
</feature>
<keyword evidence="1" id="KW-0812">Transmembrane</keyword>
<dbReference type="PANTHER" id="PTHR22941">
    <property type="entry name" value="SERPENTINE RECEPTOR"/>
    <property type="match status" value="1"/>
</dbReference>
<evidence type="ECO:0000256" key="1">
    <source>
        <dbReference type="SAM" id="Phobius"/>
    </source>
</evidence>
<evidence type="ECO:0000313" key="3">
    <source>
        <dbReference type="WBParaSite" id="Csp11.Scaffold506.g2428.t1"/>
    </source>
</evidence>
<organism evidence="2 3">
    <name type="scientific">Caenorhabditis tropicalis</name>
    <dbReference type="NCBI Taxonomy" id="1561998"/>
    <lineage>
        <taxon>Eukaryota</taxon>
        <taxon>Metazoa</taxon>
        <taxon>Ecdysozoa</taxon>
        <taxon>Nematoda</taxon>
        <taxon>Chromadorea</taxon>
        <taxon>Rhabditida</taxon>
        <taxon>Rhabditina</taxon>
        <taxon>Rhabditomorpha</taxon>
        <taxon>Rhabditoidea</taxon>
        <taxon>Rhabditidae</taxon>
        <taxon>Peloderinae</taxon>
        <taxon>Caenorhabditis</taxon>
    </lineage>
</organism>
<accession>A0A1I7T4W4</accession>
<feature type="transmembrane region" description="Helical" evidence="1">
    <location>
        <begin position="6"/>
        <end position="25"/>
    </location>
</feature>
<dbReference type="Pfam" id="PF10318">
    <property type="entry name" value="7TM_GPCR_Srh"/>
    <property type="match status" value="1"/>
</dbReference>
<dbReference type="InterPro" id="IPR019422">
    <property type="entry name" value="7TM_GPCR_serpentine_rcpt_Srh"/>
</dbReference>
<dbReference type="PANTHER" id="PTHR22941:SF173">
    <property type="entry name" value="SERPENTINE RECEPTOR, CLASS H"/>
    <property type="match status" value="1"/>
</dbReference>
<dbReference type="eggNOG" id="ENOG502SY7B">
    <property type="taxonomic scope" value="Eukaryota"/>
</dbReference>
<feature type="transmembrane region" description="Helical" evidence="1">
    <location>
        <begin position="151"/>
        <end position="179"/>
    </location>
</feature>
<dbReference type="AlphaFoldDB" id="A0A1I7T4W4"/>
<protein>
    <submittedName>
        <fullName evidence="3">Serpentine Receptor, class H</fullName>
    </submittedName>
</protein>
<feature type="transmembrane region" description="Helical" evidence="1">
    <location>
        <begin position="99"/>
        <end position="124"/>
    </location>
</feature>
<keyword evidence="1" id="KW-0472">Membrane</keyword>
<sequence>MKQAVQLWILIISLFFLCVSTLMIFENRFRLLNFKNVKWMRFQPFWLFLNVLFCFLLLLPTMLQIPDQDVARQMVFDTLPCIPEFLYSTEIIVPSLNPILIIVPTLVFIIVIFGQLLTFTVIVIRQLSSDFGASVLSENSRRLQKSFLKALIWQSGIPILYFVIPACVSMVTIGMGIFSRPLNNILVAVTSLHGAVSTLSMIFIHKPYRNTVFYWFTQRRQDTTRIVEIQPVYSTNTPIGPYVAN</sequence>